<dbReference type="GO" id="GO:0005829">
    <property type="term" value="C:cytosol"/>
    <property type="evidence" value="ECO:0000318"/>
    <property type="project" value="GO_Central"/>
</dbReference>
<dbReference type="FunCoup" id="A0A251VEP2">
    <property type="interactions" value="448"/>
</dbReference>
<proteinExistence type="inferred from homology"/>
<dbReference type="OMA" id="VWKLTTY"/>
<evidence type="ECO:0000313" key="10">
    <source>
        <dbReference type="Proteomes" id="UP000215914"/>
    </source>
</evidence>
<dbReference type="EMBL" id="CM007891">
    <property type="protein sequence ID" value="OTG33382.1"/>
    <property type="molecule type" value="Genomic_DNA"/>
</dbReference>
<organism evidence="9 10">
    <name type="scientific">Helianthus annuus</name>
    <name type="common">Common sunflower</name>
    <dbReference type="NCBI Taxonomy" id="4232"/>
    <lineage>
        <taxon>Eukaryota</taxon>
        <taxon>Viridiplantae</taxon>
        <taxon>Streptophyta</taxon>
        <taxon>Embryophyta</taxon>
        <taxon>Tracheophyta</taxon>
        <taxon>Spermatophyta</taxon>
        <taxon>Magnoliopsida</taxon>
        <taxon>eudicotyledons</taxon>
        <taxon>Gunneridae</taxon>
        <taxon>Pentapetalae</taxon>
        <taxon>asterids</taxon>
        <taxon>campanulids</taxon>
        <taxon>Asterales</taxon>
        <taxon>Asteraceae</taxon>
        <taxon>Asteroideae</taxon>
        <taxon>Heliantheae alliance</taxon>
        <taxon>Heliantheae</taxon>
        <taxon>Helianthus</taxon>
    </lineage>
</organism>
<keyword evidence="5" id="KW-0560">Oxidoreductase</keyword>
<dbReference type="Pfam" id="PF00106">
    <property type="entry name" value="adh_short"/>
    <property type="match status" value="1"/>
</dbReference>
<dbReference type="Gene3D" id="3.40.50.720">
    <property type="entry name" value="NAD(P)-binding Rossmann-like Domain"/>
    <property type="match status" value="1"/>
</dbReference>
<dbReference type="STRING" id="4232.A0A251VEP2"/>
<dbReference type="OrthoDB" id="47007at2759"/>
<dbReference type="PANTHER" id="PTHR43391">
    <property type="entry name" value="RETINOL DEHYDROGENASE-RELATED"/>
    <property type="match status" value="1"/>
</dbReference>
<name>A0A251VEP2_HELAN</name>
<keyword evidence="7" id="KW-0812">Transmembrane</keyword>
<keyword evidence="7" id="KW-0472">Membrane</keyword>
<evidence type="ECO:0000256" key="3">
    <source>
        <dbReference type="ARBA" id="ARBA00022857"/>
    </source>
</evidence>
<feature type="transmembrane region" description="Helical" evidence="7">
    <location>
        <begin position="7"/>
        <end position="30"/>
    </location>
</feature>
<dbReference type="PRINTS" id="PR00081">
    <property type="entry name" value="GDHRDH"/>
</dbReference>
<keyword evidence="10" id="KW-1185">Reference proteome</keyword>
<feature type="domain" description="Ketoreductase" evidence="8">
    <location>
        <begin position="48"/>
        <end position="232"/>
    </location>
</feature>
<dbReference type="SMART" id="SM00822">
    <property type="entry name" value="PKS_KR"/>
    <property type="match status" value="1"/>
</dbReference>
<dbReference type="PANTHER" id="PTHR43391:SF58">
    <property type="entry name" value="11-BETA-HYDROXYSTEROID DEHYDROGENASE"/>
    <property type="match status" value="1"/>
</dbReference>
<dbReference type="InterPro" id="IPR002347">
    <property type="entry name" value="SDR_fam"/>
</dbReference>
<dbReference type="AlphaFoldDB" id="A0A251VEP2"/>
<protein>
    <submittedName>
        <fullName evidence="9">Putative hydroxysteroid dehydrogenase 3</fullName>
    </submittedName>
</protein>
<keyword evidence="7" id="KW-1133">Transmembrane helix</keyword>
<accession>A0A251VEP2</accession>
<dbReference type="GO" id="GO:0016491">
    <property type="term" value="F:oxidoreductase activity"/>
    <property type="evidence" value="ECO:0000318"/>
    <property type="project" value="GO_Central"/>
</dbReference>
<evidence type="ECO:0000313" key="9">
    <source>
        <dbReference type="EMBL" id="OTG33382.1"/>
    </source>
</evidence>
<dbReference type="InParanoid" id="A0A251VEP2"/>
<dbReference type="SUPFAM" id="SSF51735">
    <property type="entry name" value="NAD(P)-binding Rossmann-fold domains"/>
    <property type="match status" value="1"/>
</dbReference>
<dbReference type="Proteomes" id="UP000215914">
    <property type="component" value="Chromosome 2"/>
</dbReference>
<evidence type="ECO:0000256" key="1">
    <source>
        <dbReference type="ARBA" id="ARBA00004606"/>
    </source>
</evidence>
<sequence>MDLTHKFLNIVLPIASIFLFIFILPLLSVYRLLRFCIRSLFPENLAGKVVLITGASAGIGEHLAYEYAKHGARLALVARREKVLGVVAEKAKELGSPDAIVIKADVSKLEDCKRFVDETINHFGKLDCLINNAGIGKVGLFEDQQCINDQTSVMDINFWGSVNATHFALPYLRKSKGRILVIGSVAGWFNTPKVSVYNASKAAQQSFFETLRLELAPDIGVSIMNLGLVDTYLATNEFIYKTNLDGTPLLSVEGCAKTVVNSMRRGDESLTEPQWMRTVFLWVMLLRELMNVILRVLAKKRKCELENQKSHSTGSLQQHSDFKHD</sequence>
<keyword evidence="4" id="KW-0735">Signal-anchor</keyword>
<dbReference type="GO" id="GO:0016020">
    <property type="term" value="C:membrane"/>
    <property type="evidence" value="ECO:0007669"/>
    <property type="project" value="UniProtKB-SubCell"/>
</dbReference>
<evidence type="ECO:0000256" key="6">
    <source>
        <dbReference type="RuleBase" id="RU000363"/>
    </source>
</evidence>
<gene>
    <name evidence="9" type="primary">ATHSD3</name>
    <name evidence="9" type="ORF">HannXRQ_Chr02g0034101</name>
</gene>
<dbReference type="InterPro" id="IPR036291">
    <property type="entry name" value="NAD(P)-bd_dom_sf"/>
</dbReference>
<dbReference type="PRINTS" id="PR00080">
    <property type="entry name" value="SDRFAMILY"/>
</dbReference>
<keyword evidence="3" id="KW-0521">NADP</keyword>
<evidence type="ECO:0000256" key="2">
    <source>
        <dbReference type="ARBA" id="ARBA00006484"/>
    </source>
</evidence>
<dbReference type="InterPro" id="IPR057326">
    <property type="entry name" value="KR_dom"/>
</dbReference>
<evidence type="ECO:0000256" key="5">
    <source>
        <dbReference type="ARBA" id="ARBA00023002"/>
    </source>
</evidence>
<evidence type="ECO:0000259" key="8">
    <source>
        <dbReference type="SMART" id="SM00822"/>
    </source>
</evidence>
<evidence type="ECO:0000256" key="4">
    <source>
        <dbReference type="ARBA" id="ARBA00022968"/>
    </source>
</evidence>
<reference evidence="10" key="1">
    <citation type="journal article" date="2017" name="Nature">
        <title>The sunflower genome provides insights into oil metabolism, flowering and Asterid evolution.</title>
        <authorList>
            <person name="Badouin H."/>
            <person name="Gouzy J."/>
            <person name="Grassa C.J."/>
            <person name="Murat F."/>
            <person name="Staton S.E."/>
            <person name="Cottret L."/>
            <person name="Lelandais-Briere C."/>
            <person name="Owens G.L."/>
            <person name="Carrere S."/>
            <person name="Mayjonade B."/>
            <person name="Legrand L."/>
            <person name="Gill N."/>
            <person name="Kane N.C."/>
            <person name="Bowers J.E."/>
            <person name="Hubner S."/>
            <person name="Bellec A."/>
            <person name="Berard A."/>
            <person name="Berges H."/>
            <person name="Blanchet N."/>
            <person name="Boniface M.C."/>
            <person name="Brunel D."/>
            <person name="Catrice O."/>
            <person name="Chaidir N."/>
            <person name="Claudel C."/>
            <person name="Donnadieu C."/>
            <person name="Faraut T."/>
            <person name="Fievet G."/>
            <person name="Helmstetter N."/>
            <person name="King M."/>
            <person name="Knapp S.J."/>
            <person name="Lai Z."/>
            <person name="Le Paslier M.C."/>
            <person name="Lippi Y."/>
            <person name="Lorenzon L."/>
            <person name="Mandel J.R."/>
            <person name="Marage G."/>
            <person name="Marchand G."/>
            <person name="Marquand E."/>
            <person name="Bret-Mestries E."/>
            <person name="Morien E."/>
            <person name="Nambeesan S."/>
            <person name="Nguyen T."/>
            <person name="Pegot-Espagnet P."/>
            <person name="Pouilly N."/>
            <person name="Raftis F."/>
            <person name="Sallet E."/>
            <person name="Schiex T."/>
            <person name="Thomas J."/>
            <person name="Vandecasteele C."/>
            <person name="Vares D."/>
            <person name="Vear F."/>
            <person name="Vautrin S."/>
            <person name="Crespi M."/>
            <person name="Mangin B."/>
            <person name="Burke J.M."/>
            <person name="Salse J."/>
            <person name="Munos S."/>
            <person name="Vincourt P."/>
            <person name="Rieseberg L.H."/>
            <person name="Langlade N.B."/>
        </authorList>
    </citation>
    <scope>NUCLEOTIDE SEQUENCE [LARGE SCALE GENOMIC DNA]</scope>
    <source>
        <strain evidence="10">cv. SF193</strain>
    </source>
</reference>
<comment type="subcellular location">
    <subcellularLocation>
        <location evidence="1">Membrane</location>
        <topology evidence="1">Single-pass type II membrane protein</topology>
    </subcellularLocation>
</comment>
<evidence type="ECO:0000256" key="7">
    <source>
        <dbReference type="SAM" id="Phobius"/>
    </source>
</evidence>
<comment type="similarity">
    <text evidence="2 6">Belongs to the short-chain dehydrogenases/reductases (SDR) family.</text>
</comment>